<name>C0HIZ2_MAIZE</name>
<sequence length="129" mass="14297">MPIPFSLLNRTSTGNSLLFPLLTVDLNSTFLKYPTSFINYQHAICHHSMYASKPPQVHTHVLLKALTMTSTISFFLVLAVKQSYSVGTMIAKKLSLRLPCAYSCPKTLSASNSFLIPTDLTVILSFQVN</sequence>
<reference evidence="1" key="2">
    <citation type="submission" date="2012-06" db="EMBL/GenBank/DDBJ databases">
        <authorList>
            <person name="Yu Y."/>
            <person name="Currie J."/>
            <person name="Lomeli R."/>
            <person name="Angelova A."/>
            <person name="Collura K."/>
            <person name="Wissotski M."/>
            <person name="Campos D."/>
            <person name="Kudrna D."/>
            <person name="Golser W."/>
            <person name="Ashely E."/>
            <person name="Descour A."/>
            <person name="Fernandes J."/>
            <person name="Soderlund C."/>
            <person name="Walbot V."/>
        </authorList>
    </citation>
    <scope>NUCLEOTIDE SEQUENCE</scope>
    <source>
        <strain evidence="1">B73</strain>
    </source>
</reference>
<proteinExistence type="evidence at transcript level"/>
<reference evidence="1" key="1">
    <citation type="journal article" date="2009" name="PLoS Genet.">
        <title>Sequencing, mapping, and analysis of 27,455 maize full-length cDNAs.</title>
        <authorList>
            <person name="Soderlund C."/>
            <person name="Descour A."/>
            <person name="Kudrna D."/>
            <person name="Bomhoff M."/>
            <person name="Boyd L."/>
            <person name="Currie J."/>
            <person name="Angelova A."/>
            <person name="Collura K."/>
            <person name="Wissotski M."/>
            <person name="Ashley E."/>
            <person name="Morrow D."/>
            <person name="Fernandes J."/>
            <person name="Walbot V."/>
            <person name="Yu Y."/>
        </authorList>
    </citation>
    <scope>NUCLEOTIDE SEQUENCE</scope>
    <source>
        <strain evidence="1">B73</strain>
    </source>
</reference>
<protein>
    <submittedName>
        <fullName evidence="1">Uncharacterized protein</fullName>
    </submittedName>
</protein>
<accession>C0HIZ2</accession>
<dbReference type="EMBL" id="BT062298">
    <property type="protein sequence ID" value="ACN26995.1"/>
    <property type="molecule type" value="mRNA"/>
</dbReference>
<organism evidence="1">
    <name type="scientific">Zea mays</name>
    <name type="common">Maize</name>
    <dbReference type="NCBI Taxonomy" id="4577"/>
    <lineage>
        <taxon>Eukaryota</taxon>
        <taxon>Viridiplantae</taxon>
        <taxon>Streptophyta</taxon>
        <taxon>Embryophyta</taxon>
        <taxon>Tracheophyta</taxon>
        <taxon>Spermatophyta</taxon>
        <taxon>Magnoliopsida</taxon>
        <taxon>Liliopsida</taxon>
        <taxon>Poales</taxon>
        <taxon>Poaceae</taxon>
        <taxon>PACMAD clade</taxon>
        <taxon>Panicoideae</taxon>
        <taxon>Andropogonodae</taxon>
        <taxon>Andropogoneae</taxon>
        <taxon>Tripsacinae</taxon>
        <taxon>Zea</taxon>
    </lineage>
</organism>
<evidence type="ECO:0000313" key="1">
    <source>
        <dbReference type="EMBL" id="ACN26995.1"/>
    </source>
</evidence>
<dbReference type="AlphaFoldDB" id="C0HIZ2"/>